<dbReference type="NCBIfam" id="TIGR00593">
    <property type="entry name" value="pola"/>
    <property type="match status" value="1"/>
</dbReference>
<dbReference type="InterPro" id="IPR036397">
    <property type="entry name" value="RNaseH_sf"/>
</dbReference>
<sequence>MALRDKLNFDGDPLYLIDGSAFFYRGFHAYPDLKRSDGVPTNAMFFVLRTLLKVIKEEKPKYLVFILDGKGKNFRHELYDQYKAQRPPMPDDLRSQIEPLKEALNVIGVPLIVSEGEEADDCIASLAARYKSERPVVILGADKDLKQCLDENVFMWDPAGKKEKITSLADFREDTKLEPEQWADFQALVGDSADNIPGVPGVGKVTATKIMAEYPTLEDIRDNYDKLKPAIQKKMKDELENIFVYRELTRMRLGSCSDCDLKQCELRSVDGDRAAEFMTTYEFRSLVRDVKSLFSATSGSGVPAGNSKKSASGQASLFGEEDTTSAAKPKKSASGGGQFSLFGEATPAPAAPENRLELKKISSASELPDFTDKEVGLVREGNIFFIGVDGDELMCKVTAAELAAGLQSAKTIVVADVKSFLRADDAWGQIQLFRWFDLSLAAYLLNPEERNYAWDRLRAMLFAGEELPDAVDEVHPDAQGMAALALMHVLGPRIKSAGLDELTANLEIPLIPVLADMEKAGITIDLDAFADFLTEVNERINELTRVIHERAGEPFNIRSSQQMATVLFDSLGLKPGGKTPKGALSTANSVLEKLSGQHEIITDILEYRKMEKLRSTYLEPLPKLVNANGRIHTNFNQLATATGRLSSSGPNLQNIPIRGDQGKRMRACFTAGEGLRLAAADYSQVELRVLAHFSGDPALVSAFEHDEDIHSRTAALLFDRDPADVTSDERRNAKTINFGLIYGMGPQKLSRELGIKINEAKEFIAKYFEKLDVLKEFYDSVVEQGREKGYVTTLSGRRRLLPELHSTSPQILSQARRQAINTVIQGSAADIIKMAMIKVADNAEIKHLGGRLILQIHDELLVEGPEENIEEIGKLLQKDMQTVATLAVPLKVDLGLGRNWAQAH</sequence>
<dbReference type="Pfam" id="PF00476">
    <property type="entry name" value="DNA_pol_A"/>
    <property type="match status" value="1"/>
</dbReference>
<evidence type="ECO:0000256" key="13">
    <source>
        <dbReference type="RuleBase" id="RU004460"/>
    </source>
</evidence>
<evidence type="ECO:0000256" key="4">
    <source>
        <dbReference type="ARBA" id="ARBA00022679"/>
    </source>
</evidence>
<comment type="catalytic activity">
    <reaction evidence="11 13">
        <text>DNA(n) + a 2'-deoxyribonucleoside 5'-triphosphate = DNA(n+1) + diphosphate</text>
        <dbReference type="Rhea" id="RHEA:22508"/>
        <dbReference type="Rhea" id="RHEA-COMP:17339"/>
        <dbReference type="Rhea" id="RHEA-COMP:17340"/>
        <dbReference type="ChEBI" id="CHEBI:33019"/>
        <dbReference type="ChEBI" id="CHEBI:61560"/>
        <dbReference type="ChEBI" id="CHEBI:173112"/>
        <dbReference type="EC" id="2.7.7.7"/>
    </reaction>
</comment>
<dbReference type="eggNOG" id="COG0749">
    <property type="taxonomic scope" value="Bacteria"/>
</dbReference>
<dbReference type="CDD" id="cd09859">
    <property type="entry name" value="PIN_53EXO"/>
    <property type="match status" value="1"/>
</dbReference>
<evidence type="ECO:0000259" key="16">
    <source>
        <dbReference type="SMART" id="SM00482"/>
    </source>
</evidence>
<dbReference type="PROSITE" id="PS00447">
    <property type="entry name" value="DNA_POLYMERASE_A"/>
    <property type="match status" value="1"/>
</dbReference>
<dbReference type="InterPro" id="IPR001098">
    <property type="entry name" value="DNA-dir_DNA_pol_A_palm_dom"/>
</dbReference>
<keyword evidence="13" id="KW-0269">Exonuclease</keyword>
<gene>
    <name evidence="13" type="primary">polA</name>
    <name evidence="17" type="ordered locus">Desal_2961</name>
</gene>
<dbReference type="SUPFAM" id="SSF88723">
    <property type="entry name" value="PIN domain-like"/>
    <property type="match status" value="1"/>
</dbReference>
<evidence type="ECO:0000256" key="3">
    <source>
        <dbReference type="ARBA" id="ARBA00020311"/>
    </source>
</evidence>
<protein>
    <recommendedName>
        <fullName evidence="3 12">DNA polymerase I</fullName>
        <ecNumber evidence="2 12">2.7.7.7</ecNumber>
    </recommendedName>
</protein>
<evidence type="ECO:0000256" key="6">
    <source>
        <dbReference type="ARBA" id="ARBA00022705"/>
    </source>
</evidence>
<dbReference type="InterPro" id="IPR008918">
    <property type="entry name" value="HhH2"/>
</dbReference>
<keyword evidence="4 13" id="KW-0808">Transferase</keyword>
<keyword evidence="7 13" id="KW-0227">DNA damage</keyword>
<dbReference type="GO" id="GO:0006302">
    <property type="term" value="P:double-strand break repair"/>
    <property type="evidence" value="ECO:0007669"/>
    <property type="project" value="TreeGrafter"/>
</dbReference>
<reference evidence="17 18" key="1">
    <citation type="submission" date="2009-06" db="EMBL/GenBank/DDBJ databases">
        <title>Complete sequence of Desulfovibrio salexigens DSM 2638.</title>
        <authorList>
            <consortium name="US DOE Joint Genome Institute"/>
            <person name="Lucas S."/>
            <person name="Copeland A."/>
            <person name="Lapidus A."/>
            <person name="Glavina del Rio T."/>
            <person name="Tice H."/>
            <person name="Bruce D."/>
            <person name="Goodwin L."/>
            <person name="Pitluck S."/>
            <person name="Munk A.C."/>
            <person name="Brettin T."/>
            <person name="Detter J.C."/>
            <person name="Han C."/>
            <person name="Tapia R."/>
            <person name="Larimer F."/>
            <person name="Land M."/>
            <person name="Hauser L."/>
            <person name="Kyrpides N."/>
            <person name="Anderson I."/>
            <person name="Wall J.D."/>
            <person name="Arkin A.P."/>
            <person name="Dehal P."/>
            <person name="Chivian D."/>
            <person name="Giles B."/>
            <person name="Hazen T.C."/>
        </authorList>
    </citation>
    <scope>NUCLEOTIDE SEQUENCE [LARGE SCALE GENOMIC DNA]</scope>
    <source>
        <strain evidence="18">ATCC 14822 / DSM 2638 / NCIMB 8403 / VKM B-1763</strain>
    </source>
</reference>
<evidence type="ECO:0000259" key="15">
    <source>
        <dbReference type="SMART" id="SM00475"/>
    </source>
</evidence>
<dbReference type="GO" id="GO:0008409">
    <property type="term" value="F:5'-3' exonuclease activity"/>
    <property type="evidence" value="ECO:0007669"/>
    <property type="project" value="UniProtKB-UniRule"/>
</dbReference>
<dbReference type="eggNOG" id="COG0258">
    <property type="taxonomic scope" value="Bacteria"/>
</dbReference>
<dbReference type="OrthoDB" id="9806424at2"/>
<evidence type="ECO:0000256" key="9">
    <source>
        <dbReference type="ARBA" id="ARBA00023125"/>
    </source>
</evidence>
<feature type="domain" description="5'-3' exonuclease" evidence="15">
    <location>
        <begin position="12"/>
        <end position="267"/>
    </location>
</feature>
<keyword evidence="13" id="KW-0378">Hydrolase</keyword>
<evidence type="ECO:0000256" key="11">
    <source>
        <dbReference type="ARBA" id="ARBA00049244"/>
    </source>
</evidence>
<dbReference type="Pfam" id="PF01367">
    <property type="entry name" value="5_3_exonuc"/>
    <property type="match status" value="1"/>
</dbReference>
<proteinExistence type="inferred from homology"/>
<keyword evidence="9 13" id="KW-0238">DNA-binding</keyword>
<dbReference type="KEGG" id="dsa:Desal_2961"/>
<dbReference type="STRING" id="526222.Desal_2961"/>
<evidence type="ECO:0000256" key="7">
    <source>
        <dbReference type="ARBA" id="ARBA00022763"/>
    </source>
</evidence>
<dbReference type="Gene3D" id="3.30.420.10">
    <property type="entry name" value="Ribonuclease H-like superfamily/Ribonuclease H"/>
    <property type="match status" value="1"/>
</dbReference>
<dbReference type="InterPro" id="IPR018320">
    <property type="entry name" value="DNA_polymerase_1"/>
</dbReference>
<dbReference type="InterPro" id="IPR029060">
    <property type="entry name" value="PIN-like_dom_sf"/>
</dbReference>
<dbReference type="HOGENOM" id="CLU_004675_0_0_7"/>
<dbReference type="Gene3D" id="3.30.70.370">
    <property type="match status" value="1"/>
</dbReference>
<dbReference type="InterPro" id="IPR036279">
    <property type="entry name" value="5-3_exonuclease_C_sf"/>
</dbReference>
<evidence type="ECO:0000256" key="5">
    <source>
        <dbReference type="ARBA" id="ARBA00022695"/>
    </source>
</evidence>
<dbReference type="GO" id="GO:0003677">
    <property type="term" value="F:DNA binding"/>
    <property type="evidence" value="ECO:0007669"/>
    <property type="project" value="UniProtKB-UniRule"/>
</dbReference>
<evidence type="ECO:0000256" key="12">
    <source>
        <dbReference type="NCBIfam" id="TIGR00593"/>
    </source>
</evidence>
<feature type="region of interest" description="Disordered" evidence="14">
    <location>
        <begin position="298"/>
        <end position="335"/>
    </location>
</feature>
<dbReference type="Gene3D" id="3.40.50.1010">
    <property type="entry name" value="5'-nuclease"/>
    <property type="match status" value="1"/>
</dbReference>
<dbReference type="InterPro" id="IPR002298">
    <property type="entry name" value="DNA_polymerase_A"/>
</dbReference>
<evidence type="ECO:0000256" key="2">
    <source>
        <dbReference type="ARBA" id="ARBA00012417"/>
    </source>
</evidence>
<dbReference type="CDD" id="cd08637">
    <property type="entry name" value="DNA_pol_A_pol_I_C"/>
    <property type="match status" value="1"/>
</dbReference>
<dbReference type="InterPro" id="IPR043502">
    <property type="entry name" value="DNA/RNA_pol_sf"/>
</dbReference>
<dbReference type="GO" id="GO:0006261">
    <property type="term" value="P:DNA-templated DNA replication"/>
    <property type="evidence" value="ECO:0007669"/>
    <property type="project" value="UniProtKB-UniRule"/>
</dbReference>
<evidence type="ECO:0000256" key="14">
    <source>
        <dbReference type="SAM" id="MobiDB-lite"/>
    </source>
</evidence>
<keyword evidence="10 13" id="KW-0234">DNA repair</keyword>
<organism evidence="17 18">
    <name type="scientific">Maridesulfovibrio salexigens (strain ATCC 14822 / DSM 2638 / NCIMB 8403 / VKM B-1763)</name>
    <name type="common">Desulfovibrio salexigens</name>
    <dbReference type="NCBI Taxonomy" id="526222"/>
    <lineage>
        <taxon>Bacteria</taxon>
        <taxon>Pseudomonadati</taxon>
        <taxon>Thermodesulfobacteriota</taxon>
        <taxon>Desulfovibrionia</taxon>
        <taxon>Desulfovibrionales</taxon>
        <taxon>Desulfovibrionaceae</taxon>
        <taxon>Maridesulfovibrio</taxon>
    </lineage>
</organism>
<dbReference type="FunFam" id="1.10.150.20:FF:000002">
    <property type="entry name" value="DNA polymerase I"/>
    <property type="match status" value="1"/>
</dbReference>
<dbReference type="Gene3D" id="1.10.150.20">
    <property type="entry name" value="5' to 3' exonuclease, C-terminal subdomain"/>
    <property type="match status" value="2"/>
</dbReference>
<name>C6C0R6_MARSD</name>
<dbReference type="SUPFAM" id="SSF56672">
    <property type="entry name" value="DNA/RNA polymerases"/>
    <property type="match status" value="1"/>
</dbReference>
<dbReference type="Proteomes" id="UP000002601">
    <property type="component" value="Chromosome"/>
</dbReference>
<dbReference type="PRINTS" id="PR00868">
    <property type="entry name" value="DNAPOLI"/>
</dbReference>
<dbReference type="FunFam" id="1.10.150.20:FF:000003">
    <property type="entry name" value="DNA polymerase I"/>
    <property type="match status" value="1"/>
</dbReference>
<accession>C6C0R6</accession>
<dbReference type="AlphaFoldDB" id="C6C0R6"/>
<dbReference type="InterPro" id="IPR020045">
    <property type="entry name" value="DNA_polI_H3TH"/>
</dbReference>
<dbReference type="FunFam" id="1.20.1060.10:FF:000001">
    <property type="entry name" value="DNA polymerase I"/>
    <property type="match status" value="1"/>
</dbReference>
<dbReference type="SMART" id="SM00475">
    <property type="entry name" value="53EXOc"/>
    <property type="match status" value="1"/>
</dbReference>
<dbReference type="RefSeq" id="WP_015852829.1">
    <property type="nucleotide sequence ID" value="NC_012881.1"/>
</dbReference>
<keyword evidence="13" id="KW-0540">Nuclease</keyword>
<dbReference type="EC" id="2.7.7.7" evidence="2 12"/>
<keyword evidence="18" id="KW-1185">Reference proteome</keyword>
<evidence type="ECO:0000313" key="18">
    <source>
        <dbReference type="Proteomes" id="UP000002601"/>
    </source>
</evidence>
<dbReference type="GO" id="GO:0003887">
    <property type="term" value="F:DNA-directed DNA polymerase activity"/>
    <property type="evidence" value="ECO:0007669"/>
    <property type="project" value="UniProtKB-UniRule"/>
</dbReference>
<keyword evidence="5 13" id="KW-0548">Nucleotidyltransferase</keyword>
<dbReference type="PANTHER" id="PTHR10133">
    <property type="entry name" value="DNA POLYMERASE I"/>
    <property type="match status" value="1"/>
</dbReference>
<dbReference type="SMART" id="SM00482">
    <property type="entry name" value="POLAc"/>
    <property type="match status" value="1"/>
</dbReference>
<dbReference type="Pfam" id="PF02739">
    <property type="entry name" value="5_3_exonuc_N"/>
    <property type="match status" value="1"/>
</dbReference>
<dbReference type="SUPFAM" id="SSF47807">
    <property type="entry name" value="5' to 3' exonuclease, C-terminal subdomain"/>
    <property type="match status" value="1"/>
</dbReference>
<comment type="similarity">
    <text evidence="1 13">Belongs to the DNA polymerase type-A family.</text>
</comment>
<feature type="domain" description="DNA-directed DNA polymerase family A palm" evidence="16">
    <location>
        <begin position="662"/>
        <end position="868"/>
    </location>
</feature>
<dbReference type="EMBL" id="CP001649">
    <property type="protein sequence ID" value="ACS81013.1"/>
    <property type="molecule type" value="Genomic_DNA"/>
</dbReference>
<dbReference type="InterPro" id="IPR002421">
    <property type="entry name" value="5-3_exonuclease"/>
</dbReference>
<dbReference type="CDD" id="cd09898">
    <property type="entry name" value="H3TH_53EXO"/>
    <property type="match status" value="1"/>
</dbReference>
<evidence type="ECO:0000313" key="17">
    <source>
        <dbReference type="EMBL" id="ACS81013.1"/>
    </source>
</evidence>
<keyword evidence="8 13" id="KW-0239">DNA-directed DNA polymerase</keyword>
<dbReference type="PANTHER" id="PTHR10133:SF27">
    <property type="entry name" value="DNA POLYMERASE NU"/>
    <property type="match status" value="1"/>
</dbReference>
<keyword evidence="6 13" id="KW-0235">DNA replication</keyword>
<dbReference type="Gene3D" id="1.20.1060.10">
    <property type="entry name" value="Taq DNA Polymerase, Chain T, domain 4"/>
    <property type="match status" value="1"/>
</dbReference>
<dbReference type="InterPro" id="IPR020046">
    <property type="entry name" value="5-3_exonucl_a-hlix_arch_N"/>
</dbReference>
<dbReference type="NCBIfam" id="NF004397">
    <property type="entry name" value="PRK05755.1"/>
    <property type="match status" value="1"/>
</dbReference>
<evidence type="ECO:0000256" key="10">
    <source>
        <dbReference type="ARBA" id="ARBA00023204"/>
    </source>
</evidence>
<dbReference type="SMART" id="SM00279">
    <property type="entry name" value="HhH2"/>
    <property type="match status" value="1"/>
</dbReference>
<evidence type="ECO:0000256" key="8">
    <source>
        <dbReference type="ARBA" id="ARBA00022932"/>
    </source>
</evidence>
<evidence type="ECO:0000256" key="1">
    <source>
        <dbReference type="ARBA" id="ARBA00007705"/>
    </source>
</evidence>
<comment type="function">
    <text evidence="13">In addition to polymerase activity, this DNA polymerase exhibits 5'-3' exonuclease activity.</text>
</comment>
<dbReference type="InterPro" id="IPR019760">
    <property type="entry name" value="DNA-dir_DNA_pol_A_CS"/>
</dbReference>